<reference evidence="1 2" key="2">
    <citation type="journal article" date="2018" name="New Phytol.">
        <title>High intraspecific genome diversity in the model arbuscular mycorrhizal symbiont Rhizophagus irregularis.</title>
        <authorList>
            <person name="Chen E.C.H."/>
            <person name="Morin E."/>
            <person name="Beaudet D."/>
            <person name="Noel J."/>
            <person name="Yildirir G."/>
            <person name="Ndikumana S."/>
            <person name="Charron P."/>
            <person name="St-Onge C."/>
            <person name="Giorgi J."/>
            <person name="Kruger M."/>
            <person name="Marton T."/>
            <person name="Ropars J."/>
            <person name="Grigoriev I.V."/>
            <person name="Hainaut M."/>
            <person name="Henrissat B."/>
            <person name="Roux C."/>
            <person name="Martin F."/>
            <person name="Corradi N."/>
        </authorList>
    </citation>
    <scope>NUCLEOTIDE SEQUENCE [LARGE SCALE GENOMIC DNA]</scope>
    <source>
        <strain evidence="1 2">DAOM 197198</strain>
    </source>
</reference>
<proteinExistence type="predicted"/>
<feature type="non-terminal residue" evidence="1">
    <location>
        <position position="205"/>
    </location>
</feature>
<sequence length="205" mass="24145">MDLDSKAYSKLIDAWNTHGGSEDYRRILERLSPLTKRHDHETPEMWCSRIRDPFRKILEDNYSREILSKNGYITMHGNLIERSDRVHGLPSNYIYCSVCDSLVFISENGLDGLAITYRDSHLKRCISGNTISNEHARRNEILKSIDRREFQIWQYRQYILQEEAKINRLQLELASQSLSHSEKDKLASISYDYDSRTIGYETYTQ</sequence>
<organism evidence="1 2">
    <name type="scientific">Rhizophagus irregularis (strain DAOM 181602 / DAOM 197198 / MUCL 43194)</name>
    <name type="common">Arbuscular mycorrhizal fungus</name>
    <name type="synonym">Glomus intraradices</name>
    <dbReference type="NCBI Taxonomy" id="747089"/>
    <lineage>
        <taxon>Eukaryota</taxon>
        <taxon>Fungi</taxon>
        <taxon>Fungi incertae sedis</taxon>
        <taxon>Mucoromycota</taxon>
        <taxon>Glomeromycotina</taxon>
        <taxon>Glomeromycetes</taxon>
        <taxon>Glomerales</taxon>
        <taxon>Glomeraceae</taxon>
        <taxon>Rhizophagus</taxon>
    </lineage>
</organism>
<reference evidence="1 2" key="1">
    <citation type="journal article" date="2013" name="Proc. Natl. Acad. Sci. U.S.A.">
        <title>Genome of an arbuscular mycorrhizal fungus provides insight into the oldest plant symbiosis.</title>
        <authorList>
            <person name="Tisserant E."/>
            <person name="Malbreil M."/>
            <person name="Kuo A."/>
            <person name="Kohler A."/>
            <person name="Symeonidi A."/>
            <person name="Balestrini R."/>
            <person name="Charron P."/>
            <person name="Duensing N."/>
            <person name="Frei Dit Frey N."/>
            <person name="Gianinazzi-Pearson V."/>
            <person name="Gilbert L.B."/>
            <person name="Handa Y."/>
            <person name="Herr J.R."/>
            <person name="Hijri M."/>
            <person name="Koul R."/>
            <person name="Kawaguchi M."/>
            <person name="Krajinski F."/>
            <person name="Lammers P.J."/>
            <person name="Masclaux F.G."/>
            <person name="Murat C."/>
            <person name="Morin E."/>
            <person name="Ndikumana S."/>
            <person name="Pagni M."/>
            <person name="Petitpierre D."/>
            <person name="Requena N."/>
            <person name="Rosikiewicz P."/>
            <person name="Riley R."/>
            <person name="Saito K."/>
            <person name="San Clemente H."/>
            <person name="Shapiro H."/>
            <person name="van Tuinen D."/>
            <person name="Becard G."/>
            <person name="Bonfante P."/>
            <person name="Paszkowski U."/>
            <person name="Shachar-Hill Y.Y."/>
            <person name="Tuskan G.A."/>
            <person name="Young P.W."/>
            <person name="Sanders I.R."/>
            <person name="Henrissat B."/>
            <person name="Rensing S.A."/>
            <person name="Grigoriev I.V."/>
            <person name="Corradi N."/>
            <person name="Roux C."/>
            <person name="Martin F."/>
        </authorList>
    </citation>
    <scope>NUCLEOTIDE SEQUENCE [LARGE SCALE GENOMIC DNA]</scope>
    <source>
        <strain evidence="1 2">DAOM 197198</strain>
    </source>
</reference>
<protein>
    <submittedName>
        <fullName evidence="1">Uncharacterized protein</fullName>
    </submittedName>
</protein>
<evidence type="ECO:0000313" key="2">
    <source>
        <dbReference type="Proteomes" id="UP000018888"/>
    </source>
</evidence>
<dbReference type="AlphaFoldDB" id="A0A2P4QU82"/>
<keyword evidence="2" id="KW-1185">Reference proteome</keyword>
<name>A0A2P4QU82_RHIID</name>
<dbReference type="EMBL" id="AUPC02000013">
    <property type="protein sequence ID" value="POG81179.1"/>
    <property type="molecule type" value="Genomic_DNA"/>
</dbReference>
<accession>A0A2P4QU82</accession>
<dbReference type="Proteomes" id="UP000018888">
    <property type="component" value="Unassembled WGS sequence"/>
</dbReference>
<comment type="caution">
    <text evidence="1">The sequence shown here is derived from an EMBL/GenBank/DDBJ whole genome shotgun (WGS) entry which is preliminary data.</text>
</comment>
<gene>
    <name evidence="1" type="ORF">GLOIN_2v1511279</name>
</gene>
<evidence type="ECO:0000313" key="1">
    <source>
        <dbReference type="EMBL" id="POG81179.1"/>
    </source>
</evidence>